<dbReference type="InterPro" id="IPR013320">
    <property type="entry name" value="ConA-like_dom_sf"/>
</dbReference>
<feature type="domain" description="Fibronectin type-III" evidence="6">
    <location>
        <begin position="231"/>
        <end position="349"/>
    </location>
</feature>
<dbReference type="Pfam" id="PF00041">
    <property type="entry name" value="fn3"/>
    <property type="match status" value="2"/>
</dbReference>
<proteinExistence type="predicted"/>
<feature type="region of interest" description="Disordered" evidence="4">
    <location>
        <begin position="445"/>
        <end position="481"/>
    </location>
</feature>
<evidence type="ECO:0000256" key="4">
    <source>
        <dbReference type="SAM" id="MobiDB-lite"/>
    </source>
</evidence>
<dbReference type="Gene3D" id="2.60.40.10">
    <property type="entry name" value="Immunoglobulins"/>
    <property type="match status" value="4"/>
</dbReference>
<dbReference type="Proteomes" id="UP001591681">
    <property type="component" value="Unassembled WGS sequence"/>
</dbReference>
<dbReference type="PROSITE" id="PS50025">
    <property type="entry name" value="LAM_G_DOMAIN"/>
    <property type="match status" value="2"/>
</dbReference>
<dbReference type="FunFam" id="2.60.40.10:FF:001052">
    <property type="entry name" value="Usherin"/>
    <property type="match status" value="1"/>
</dbReference>
<dbReference type="SMART" id="SM00282">
    <property type="entry name" value="LamG"/>
    <property type="match status" value="2"/>
</dbReference>
<gene>
    <name evidence="7" type="ORF">ACEWY4_005060</name>
</gene>
<dbReference type="CDD" id="cd00110">
    <property type="entry name" value="LamG"/>
    <property type="match status" value="2"/>
</dbReference>
<evidence type="ECO:0000256" key="2">
    <source>
        <dbReference type="ARBA" id="ARBA00023273"/>
    </source>
</evidence>
<feature type="domain" description="Laminin G" evidence="5">
    <location>
        <begin position="527"/>
        <end position="688"/>
    </location>
</feature>
<dbReference type="InterPro" id="IPR050713">
    <property type="entry name" value="RTP_Phos/Ushers"/>
</dbReference>
<protein>
    <recommendedName>
        <fullName evidence="9">Usherin</fullName>
    </recommendedName>
</protein>
<comment type="caution">
    <text evidence="3">Lacks conserved residue(s) required for the propagation of feature annotation.</text>
</comment>
<feature type="domain" description="Laminin G" evidence="5">
    <location>
        <begin position="693"/>
        <end position="871"/>
    </location>
</feature>
<sequence length="953" mass="104338">MHGACLFPAPAHIHPLRLPQATSLTLSLRRGPQIALLYISSSSAIQLTWGPPDSPNSNALTYQLNRDNQTIHTIHSYYPFNSMIFEDDGLSPYEAHTYQLLTSNVQGNTSSVEVTYRTMANAPTQEDLVLLQQGRAKPHSASFNWTVLDKSAGRLERFVLSSVEGASGDGTGGEGGSGVERVHYTGLQTEATARGLRPFTRYTFTLQACTSGGCGRSDRVVVVTAQIPPLHQAPPRVRALGPGAVEVDWDPPEQPNGIIIRYELFMRGPLQSPDNDTDPLPEERAFLSRGWLNPKPLIRSSNDNALSPPQSSTNLTNLEPYSWYAFRVLTVNMAGSVVSDWVTQRTPEDVPVYMPPPEVTPLTSTSLRVTWGSPSDRDARGNVTEFRVNIHEEQSANPFAPPVLTRVLHTASALERSYTAVGLQPYRPYNFTITLCNAQGCVDSDPTSGRTLPAVPEEDSGKREDKHMGVRRGRVRPDGLSSPKLTALNMTAIAVSWAAPRELNGPPPTYQLERTDVSLSDPFDPVVRGVRFPGHGYFRFPNFTLPVNTDFTGLQLSFRTRALNGLILCALSPGHQEEYVALQIQNGRPFFLFDPQASAVALSPQGDGGRSYSDGQWHHVIATRKQAVGTIIVDNQYRGDARLVTQGFVGCLRDVLVQRVERPLEEWEPLRWESALEEVNTYHSWEGCPTHRDEGAHFLGQGYLELKREIFSGGQDFQISFEFKTDQLNAMLLFAYDTDGEDYIMAEVEGGILTWTLQWGGGQTQVSLWVGLSYCDGSWNSLSLAKRGAQAFASLNHASEQERAPRAGLLKVTSPLYLGGIPLRLHHHVLTGRSHLHGFGGCVKDLRFGRGPGVSLLALSSDAVRVDLDGCLSADSSVHCRGNDSILVYTGPAQDALDLAVQPFTVLSDSAARLHLFTLILIPPTAPVPGSQRGPHTGITLTAILVTGPLFDS</sequence>
<comment type="subcellular location">
    <subcellularLocation>
        <location evidence="1">Cell projection</location>
    </subcellularLocation>
</comment>
<name>A0ABD1KHG8_9TELE</name>
<dbReference type="GO" id="GO:0042995">
    <property type="term" value="C:cell projection"/>
    <property type="evidence" value="ECO:0007669"/>
    <property type="project" value="UniProtKB-SubCell"/>
</dbReference>
<keyword evidence="2" id="KW-0966">Cell projection</keyword>
<dbReference type="Gene3D" id="2.60.120.200">
    <property type="match status" value="2"/>
</dbReference>
<dbReference type="CDD" id="cd00063">
    <property type="entry name" value="FN3"/>
    <property type="match status" value="3"/>
</dbReference>
<evidence type="ECO:0000256" key="3">
    <source>
        <dbReference type="PROSITE-ProRule" id="PRU00122"/>
    </source>
</evidence>
<feature type="domain" description="Fibronectin type-III" evidence="6">
    <location>
        <begin position="355"/>
        <end position="458"/>
    </location>
</feature>
<feature type="domain" description="Fibronectin type-III" evidence="6">
    <location>
        <begin position="124"/>
        <end position="230"/>
    </location>
</feature>
<evidence type="ECO:0000256" key="1">
    <source>
        <dbReference type="ARBA" id="ARBA00004316"/>
    </source>
</evidence>
<evidence type="ECO:0000259" key="6">
    <source>
        <dbReference type="PROSITE" id="PS50853"/>
    </source>
</evidence>
<dbReference type="InterPro" id="IPR036116">
    <property type="entry name" value="FN3_sf"/>
</dbReference>
<dbReference type="PANTHER" id="PTHR46957">
    <property type="entry name" value="CYTOKINE RECEPTOR"/>
    <property type="match status" value="1"/>
</dbReference>
<keyword evidence="8" id="KW-1185">Reference proteome</keyword>
<dbReference type="PANTHER" id="PTHR46957:SF3">
    <property type="entry name" value="CYTOKINE RECEPTOR"/>
    <property type="match status" value="1"/>
</dbReference>
<dbReference type="InterPro" id="IPR001791">
    <property type="entry name" value="Laminin_G"/>
</dbReference>
<reference evidence="7 8" key="1">
    <citation type="submission" date="2024-09" db="EMBL/GenBank/DDBJ databases">
        <title>A chromosome-level genome assembly of Gray's grenadier anchovy, Coilia grayii.</title>
        <authorList>
            <person name="Fu Z."/>
        </authorList>
    </citation>
    <scope>NUCLEOTIDE SEQUENCE [LARGE SCALE GENOMIC DNA]</scope>
    <source>
        <strain evidence="7">G4</strain>
        <tissue evidence="7">Muscle</tissue>
    </source>
</reference>
<dbReference type="SUPFAM" id="SSF49899">
    <property type="entry name" value="Concanavalin A-like lectins/glucanases"/>
    <property type="match status" value="2"/>
</dbReference>
<dbReference type="GO" id="GO:0016020">
    <property type="term" value="C:membrane"/>
    <property type="evidence" value="ECO:0007669"/>
    <property type="project" value="UniProtKB-SubCell"/>
</dbReference>
<dbReference type="SMART" id="SM00060">
    <property type="entry name" value="FN3"/>
    <property type="match status" value="4"/>
</dbReference>
<dbReference type="PROSITE" id="PS50853">
    <property type="entry name" value="FN3"/>
    <property type="match status" value="4"/>
</dbReference>
<dbReference type="InterPro" id="IPR013783">
    <property type="entry name" value="Ig-like_fold"/>
</dbReference>
<evidence type="ECO:0000259" key="5">
    <source>
        <dbReference type="PROSITE" id="PS50025"/>
    </source>
</evidence>
<accession>A0ABD1KHG8</accession>
<dbReference type="AlphaFoldDB" id="A0ABD1KHG8"/>
<comment type="caution">
    <text evidence="7">The sequence shown here is derived from an EMBL/GenBank/DDBJ whole genome shotgun (WGS) entry which is preliminary data.</text>
</comment>
<evidence type="ECO:0000313" key="7">
    <source>
        <dbReference type="EMBL" id="KAL2098580.1"/>
    </source>
</evidence>
<evidence type="ECO:0000313" key="8">
    <source>
        <dbReference type="Proteomes" id="UP001591681"/>
    </source>
</evidence>
<feature type="domain" description="Fibronectin type-III" evidence="6">
    <location>
        <begin position="31"/>
        <end position="122"/>
    </location>
</feature>
<dbReference type="FunFam" id="2.60.120.200:FF:000126">
    <property type="entry name" value="usherin"/>
    <property type="match status" value="1"/>
</dbReference>
<evidence type="ECO:0008006" key="9">
    <source>
        <dbReference type="Google" id="ProtNLM"/>
    </source>
</evidence>
<dbReference type="EMBL" id="JBHFQA010000005">
    <property type="protein sequence ID" value="KAL2098580.1"/>
    <property type="molecule type" value="Genomic_DNA"/>
</dbReference>
<dbReference type="InterPro" id="IPR003961">
    <property type="entry name" value="FN3_dom"/>
</dbReference>
<dbReference type="Pfam" id="PF02210">
    <property type="entry name" value="Laminin_G_2"/>
    <property type="match status" value="2"/>
</dbReference>
<organism evidence="7 8">
    <name type="scientific">Coilia grayii</name>
    <name type="common">Gray's grenadier anchovy</name>
    <dbReference type="NCBI Taxonomy" id="363190"/>
    <lineage>
        <taxon>Eukaryota</taxon>
        <taxon>Metazoa</taxon>
        <taxon>Chordata</taxon>
        <taxon>Craniata</taxon>
        <taxon>Vertebrata</taxon>
        <taxon>Euteleostomi</taxon>
        <taxon>Actinopterygii</taxon>
        <taxon>Neopterygii</taxon>
        <taxon>Teleostei</taxon>
        <taxon>Clupei</taxon>
        <taxon>Clupeiformes</taxon>
        <taxon>Clupeoidei</taxon>
        <taxon>Engraulidae</taxon>
        <taxon>Coilinae</taxon>
        <taxon>Coilia</taxon>
    </lineage>
</organism>
<dbReference type="SUPFAM" id="SSF49265">
    <property type="entry name" value="Fibronectin type III"/>
    <property type="match status" value="3"/>
</dbReference>
<feature type="compositionally biased region" description="Basic and acidic residues" evidence="4">
    <location>
        <begin position="459"/>
        <end position="468"/>
    </location>
</feature>